<dbReference type="GO" id="GO:0003723">
    <property type="term" value="F:RNA binding"/>
    <property type="evidence" value="ECO:0007669"/>
    <property type="project" value="InterPro"/>
</dbReference>
<dbReference type="GO" id="GO:0001522">
    <property type="term" value="P:pseudouridine synthesis"/>
    <property type="evidence" value="ECO:0007669"/>
    <property type="project" value="InterPro"/>
</dbReference>
<gene>
    <name evidence="2" type="ORF">S01H4_20172</name>
</gene>
<dbReference type="InterPro" id="IPR020103">
    <property type="entry name" value="PsdUridine_synth_cat_dom_sf"/>
</dbReference>
<organism evidence="2">
    <name type="scientific">marine sediment metagenome</name>
    <dbReference type="NCBI Taxonomy" id="412755"/>
    <lineage>
        <taxon>unclassified sequences</taxon>
        <taxon>metagenomes</taxon>
        <taxon>ecological metagenomes</taxon>
    </lineage>
</organism>
<sequence length="94" mass="10602">MSYHVQGELETVLSTRFNRPMKIVGAGRTDAGVHARGQAFHFDLYPNETIREGQNEPTDVCQKLKTSLNSMLEQDIRVYNLSPSPPPEIVTLQM</sequence>
<accession>X1AQ94</accession>
<reference evidence="2" key="1">
    <citation type="journal article" date="2014" name="Front. Microbiol.">
        <title>High frequency of phylogenetically diverse reductive dehalogenase-homologous genes in deep subseafloor sedimentary metagenomes.</title>
        <authorList>
            <person name="Kawai M."/>
            <person name="Futagami T."/>
            <person name="Toyoda A."/>
            <person name="Takaki Y."/>
            <person name="Nishi S."/>
            <person name="Hori S."/>
            <person name="Arai W."/>
            <person name="Tsubouchi T."/>
            <person name="Morono Y."/>
            <person name="Uchiyama I."/>
            <person name="Ito T."/>
            <person name="Fujiyama A."/>
            <person name="Inagaki F."/>
            <person name="Takami H."/>
        </authorList>
    </citation>
    <scope>NUCLEOTIDE SEQUENCE</scope>
    <source>
        <strain evidence="2">Expedition CK06-06</strain>
    </source>
</reference>
<proteinExistence type="predicted"/>
<dbReference type="SUPFAM" id="SSF55120">
    <property type="entry name" value="Pseudouridine synthase"/>
    <property type="match status" value="1"/>
</dbReference>
<dbReference type="GO" id="GO:0009982">
    <property type="term" value="F:pseudouridine synthase activity"/>
    <property type="evidence" value="ECO:0007669"/>
    <property type="project" value="InterPro"/>
</dbReference>
<dbReference type="Gene3D" id="3.30.70.580">
    <property type="entry name" value="Pseudouridine synthase I, catalytic domain, N-terminal subdomain"/>
    <property type="match status" value="1"/>
</dbReference>
<dbReference type="InterPro" id="IPR020094">
    <property type="entry name" value="TruA/RsuA/RluB/E/F_N"/>
</dbReference>
<evidence type="ECO:0000313" key="2">
    <source>
        <dbReference type="EMBL" id="GAG62056.1"/>
    </source>
</evidence>
<dbReference type="AlphaFoldDB" id="X1AQ94"/>
<dbReference type="EMBL" id="BART01009050">
    <property type="protein sequence ID" value="GAG62056.1"/>
    <property type="molecule type" value="Genomic_DNA"/>
</dbReference>
<protein>
    <recommendedName>
        <fullName evidence="3">Pseudouridine synthase I TruA alpha/beta domain-containing protein</fullName>
    </recommendedName>
</protein>
<evidence type="ECO:0008006" key="3">
    <source>
        <dbReference type="Google" id="ProtNLM"/>
    </source>
</evidence>
<keyword evidence="1" id="KW-0413">Isomerase</keyword>
<comment type="caution">
    <text evidence="2">The sequence shown here is derived from an EMBL/GenBank/DDBJ whole genome shotgun (WGS) entry which is preliminary data.</text>
</comment>
<name>X1AQ94_9ZZZZ</name>
<evidence type="ECO:0000256" key="1">
    <source>
        <dbReference type="ARBA" id="ARBA00023235"/>
    </source>
</evidence>